<dbReference type="RefSeq" id="WP_182632942.1">
    <property type="nucleotide sequence ID" value="NZ_JAALDM010000214.1"/>
</dbReference>
<keyword evidence="5" id="KW-1185">Reference proteome</keyword>
<comment type="caution">
    <text evidence="4">The sequence shown here is derived from an EMBL/GenBank/DDBJ whole genome shotgun (WGS) entry which is preliminary data.</text>
</comment>
<evidence type="ECO:0000313" key="4">
    <source>
        <dbReference type="EMBL" id="MFB9259908.1"/>
    </source>
</evidence>
<evidence type="ECO:0000256" key="2">
    <source>
        <dbReference type="SAM" id="MobiDB-lite"/>
    </source>
</evidence>
<evidence type="ECO:0000313" key="5">
    <source>
        <dbReference type="Proteomes" id="UP001589700"/>
    </source>
</evidence>
<proteinExistence type="inferred from homology"/>
<reference evidence="4 5" key="1">
    <citation type="submission" date="2024-09" db="EMBL/GenBank/DDBJ databases">
        <authorList>
            <person name="Sun Q."/>
            <person name="Mori K."/>
        </authorList>
    </citation>
    <scope>NUCLEOTIDE SEQUENCE [LARGE SCALE GENOMIC DNA]</scope>
    <source>
        <strain evidence="4 5">CCM 7659</strain>
    </source>
</reference>
<evidence type="ECO:0000259" key="3">
    <source>
        <dbReference type="Pfam" id="PF01575"/>
    </source>
</evidence>
<comment type="similarity">
    <text evidence="1">Belongs to the enoyl-CoA hydratase/isomerase family.</text>
</comment>
<dbReference type="PANTHER" id="PTHR42993:SF1">
    <property type="entry name" value="MAOC-LIKE DEHYDRATASE DOMAIN-CONTAINING PROTEIN"/>
    <property type="match status" value="1"/>
</dbReference>
<sequence>MTDAQRESEAHGAESRGSEPRVFEGPGQVEAAIGTHIGYSDWMEITQERIDAFADATGDHQWIHVDPDRAATGPYGTTIAHGYLTLSLLPELGAEIMDIRGFSMMINYGLEKVRFPAAVPVGSRIRAGIELTSLTRKSSGLQLTSTVTVEIEGGNRPALVADTVRLMVE</sequence>
<name>A0ABV5JS46_9ACTN</name>
<protein>
    <submittedName>
        <fullName evidence="4">MaoC family dehydratase</fullName>
    </submittedName>
</protein>
<dbReference type="InterPro" id="IPR039375">
    <property type="entry name" value="NodN-like"/>
</dbReference>
<dbReference type="Pfam" id="PF01575">
    <property type="entry name" value="MaoC_dehydratas"/>
    <property type="match status" value="1"/>
</dbReference>
<dbReference type="InterPro" id="IPR029069">
    <property type="entry name" value="HotDog_dom_sf"/>
</dbReference>
<feature type="domain" description="MaoC-like" evidence="3">
    <location>
        <begin position="30"/>
        <end position="138"/>
    </location>
</feature>
<organism evidence="4 5">
    <name type="scientific">Dietzia aerolata</name>
    <dbReference type="NCBI Taxonomy" id="595984"/>
    <lineage>
        <taxon>Bacteria</taxon>
        <taxon>Bacillati</taxon>
        <taxon>Actinomycetota</taxon>
        <taxon>Actinomycetes</taxon>
        <taxon>Mycobacteriales</taxon>
        <taxon>Dietziaceae</taxon>
        <taxon>Dietzia</taxon>
    </lineage>
</organism>
<dbReference type="InterPro" id="IPR002539">
    <property type="entry name" value="MaoC-like_dom"/>
</dbReference>
<feature type="compositionally biased region" description="Basic and acidic residues" evidence="2">
    <location>
        <begin position="1"/>
        <end position="22"/>
    </location>
</feature>
<dbReference type="PANTHER" id="PTHR42993">
    <property type="entry name" value="MAOC-LIKE DEHYDRATASE DOMAIN-CONTAINING PROTEIN"/>
    <property type="match status" value="1"/>
</dbReference>
<feature type="region of interest" description="Disordered" evidence="2">
    <location>
        <begin position="1"/>
        <end position="25"/>
    </location>
</feature>
<accession>A0ABV5JS46</accession>
<dbReference type="Gene3D" id="3.10.129.10">
    <property type="entry name" value="Hotdog Thioesterase"/>
    <property type="match status" value="1"/>
</dbReference>
<dbReference type="EMBL" id="JBHMDY010000004">
    <property type="protein sequence ID" value="MFB9259908.1"/>
    <property type="molecule type" value="Genomic_DNA"/>
</dbReference>
<gene>
    <name evidence="4" type="ORF">ACFFVD_08845</name>
</gene>
<evidence type="ECO:0000256" key="1">
    <source>
        <dbReference type="ARBA" id="ARBA00005254"/>
    </source>
</evidence>
<dbReference type="CDD" id="cd03450">
    <property type="entry name" value="NodN"/>
    <property type="match status" value="1"/>
</dbReference>
<dbReference type="Proteomes" id="UP001589700">
    <property type="component" value="Unassembled WGS sequence"/>
</dbReference>
<dbReference type="SUPFAM" id="SSF54637">
    <property type="entry name" value="Thioesterase/thiol ester dehydrase-isomerase"/>
    <property type="match status" value="1"/>
</dbReference>